<feature type="compositionally biased region" description="Polar residues" evidence="2">
    <location>
        <begin position="919"/>
        <end position="949"/>
    </location>
</feature>
<evidence type="ECO:0000313" key="3">
    <source>
        <dbReference type="EMBL" id="GFF19501.1"/>
    </source>
</evidence>
<evidence type="ECO:0000313" key="4">
    <source>
        <dbReference type="Proteomes" id="UP000452235"/>
    </source>
</evidence>
<feature type="compositionally biased region" description="Polar residues" evidence="2">
    <location>
        <begin position="815"/>
        <end position="850"/>
    </location>
</feature>
<feature type="coiled-coil region" evidence="1">
    <location>
        <begin position="769"/>
        <end position="796"/>
    </location>
</feature>
<feature type="compositionally biased region" description="Basic and acidic residues" evidence="2">
    <location>
        <begin position="906"/>
        <end position="916"/>
    </location>
</feature>
<proteinExistence type="predicted"/>
<feature type="region of interest" description="Disordered" evidence="2">
    <location>
        <begin position="811"/>
        <end position="956"/>
    </location>
</feature>
<protein>
    <submittedName>
        <fullName evidence="3">Uncharacterized protein</fullName>
    </submittedName>
</protein>
<dbReference type="PANTHER" id="PTHR32258">
    <property type="entry name" value="PROTEIN NETWORKED 4A"/>
    <property type="match status" value="1"/>
</dbReference>
<dbReference type="PANTHER" id="PTHR32258:SF28">
    <property type="entry name" value="PROTEIN NETWORKED 3A-RELATED"/>
    <property type="match status" value="1"/>
</dbReference>
<name>A0A5M3ZAY1_ASPTE</name>
<organism evidence="3 4">
    <name type="scientific">Aspergillus terreus</name>
    <dbReference type="NCBI Taxonomy" id="33178"/>
    <lineage>
        <taxon>Eukaryota</taxon>
        <taxon>Fungi</taxon>
        <taxon>Dikarya</taxon>
        <taxon>Ascomycota</taxon>
        <taxon>Pezizomycotina</taxon>
        <taxon>Eurotiomycetes</taxon>
        <taxon>Eurotiomycetidae</taxon>
        <taxon>Eurotiales</taxon>
        <taxon>Aspergillaceae</taxon>
        <taxon>Aspergillus</taxon>
        <taxon>Aspergillus subgen. Circumdati</taxon>
    </lineage>
</organism>
<dbReference type="AlphaFoldDB" id="A0A5M3ZAY1"/>
<reference evidence="3 4" key="1">
    <citation type="submission" date="2020-01" db="EMBL/GenBank/DDBJ databases">
        <title>Aspergillus terreus IFO 6365 whole genome shotgun sequence.</title>
        <authorList>
            <person name="Kanamasa S."/>
            <person name="Takahashi H."/>
        </authorList>
    </citation>
    <scope>NUCLEOTIDE SEQUENCE [LARGE SCALE GENOMIC DNA]</scope>
    <source>
        <strain evidence="3 4">IFO 6365</strain>
    </source>
</reference>
<dbReference type="EMBL" id="BLJY01000010">
    <property type="protein sequence ID" value="GFF19501.1"/>
    <property type="molecule type" value="Genomic_DNA"/>
</dbReference>
<accession>A0A5M3ZAY1</accession>
<dbReference type="Proteomes" id="UP000452235">
    <property type="component" value="Unassembled WGS sequence"/>
</dbReference>
<evidence type="ECO:0000256" key="2">
    <source>
        <dbReference type="SAM" id="MobiDB-lite"/>
    </source>
</evidence>
<dbReference type="VEuPathDB" id="FungiDB:ATEG_08741"/>
<evidence type="ECO:0000256" key="1">
    <source>
        <dbReference type="SAM" id="Coils"/>
    </source>
</evidence>
<keyword evidence="1" id="KW-0175">Coiled coil</keyword>
<keyword evidence="4" id="KW-1185">Reference proteome</keyword>
<dbReference type="OrthoDB" id="5332870at2759"/>
<sequence length="991" mass="110448">MQDYIEALGREVARIVTAPYAPSLQDLYGIARQSSSSQIKLWASHKPCQVGALVDVLVDGLSRSSYALNLLQIFTQVPTARDALLQRYPYILDQFLQKSIEDGQAEVSRYSLQANGKALTCLASQYISACISILSSPLPPGFVTPARLAPFFTRLICTMGNNPCAETIQPLHRLISGLQTSPRLLFDIPQETMSSLQLELTKTLRNLDDHMGNLLCLSTFAQISASGRKAQDGDAQAPPWLQNINHFFGPKRGLKTLDLVVLRVILACSSSCSSLTTNQAAESVRLAIGICDSVEQGQRDAWVAANRPKIAKLCEKVTRSGISPAVQMLGVAFLTALLPPSVTSPGISGTALQWLVSKDSGLVLDVLSLDMISRLTNMVACEDSDVCRDSLVNMENELLCDVFALFISSSFFRSGEQDASSPPELKILQSFMKNARNTITKATCTFSQIQPMMLRESLPALRTLDKSSSTRQDWRTGLAETLAFNTQASQEMMIRKVEEICYDLENRCSDIEAPLRAVEVERNKALQEAEETRRLNHELELRLQEATGTIAALRQEIANLEGHAENASGQIQELSERLDAARKELEEQRRESQDSVHSEREKARTRELDLIAAVTEKEDQLEGLQDVVREKESTNAELRRTLDAVMEDKSSLLEDKNALTQEVARVKQQAEDLEAALVRKDEEIERLLAIKDDTEARAEILQDKLNEEVTTSDNLKSALRKTEDELNTELETAKKQFGEQLRECAKRNDEISSLQRSMQTAASSATKELQTKDKRIQYLEKKVQHLRDERAAKAREFSEAQQHIGRLMNVMGFQTGPTGSNPSHKQSRTRSTAGPPQSTPQEQTRSTGYTQPEGDDFANMSFESDGSFAGRRSPKRHRDNAFPMEKIPPSSQVPERKRNSVCPSGARDRRERRILGEADQNSQNSQPGTQESRKSASSQRKSFPDSQFHGTGEENHFHDLDLDMDLEFSKDFIFTSTPAAEANNVLPEVRH</sequence>
<dbReference type="InterPro" id="IPR051861">
    <property type="entry name" value="NET_actin-binding_domain"/>
</dbReference>
<gene>
    <name evidence="3" type="ORF">ATEIFO6365_0010027400</name>
</gene>
<comment type="caution">
    <text evidence="3">The sequence shown here is derived from an EMBL/GenBank/DDBJ whole genome shotgun (WGS) entry which is preliminary data.</text>
</comment>
<feature type="region of interest" description="Disordered" evidence="2">
    <location>
        <begin position="584"/>
        <end position="604"/>
    </location>
</feature>